<protein>
    <submittedName>
        <fullName evidence="2">Uncharacterized protein</fullName>
    </submittedName>
</protein>
<dbReference type="RefSeq" id="WP_320502372.1">
    <property type="nucleotide sequence ID" value="NZ_JAXCLX010000003.1"/>
</dbReference>
<evidence type="ECO:0000256" key="1">
    <source>
        <dbReference type="SAM" id="MobiDB-lite"/>
    </source>
</evidence>
<keyword evidence="3" id="KW-1185">Reference proteome</keyword>
<feature type="region of interest" description="Disordered" evidence="1">
    <location>
        <begin position="94"/>
        <end position="113"/>
    </location>
</feature>
<sequence length="128" mass="12739">MNSLASSTSRRFAGVAMIVAIWLALPIAASAEMKEVPGANNQTIHNACAKKGSSCILSDIDMGGGITGYMVIGPGGSSTNVYCSSTTCVQTPTPTGGTGGGGGSPAKTMPPVPKGIFKMVDGNATTLN</sequence>
<reference evidence="2 3" key="1">
    <citation type="journal article" date="2013" name="Antonie Van Leeuwenhoek">
        <title>Dongia rigui sp. nov., isolated from freshwater of a large wetland in Korea.</title>
        <authorList>
            <person name="Baik K.S."/>
            <person name="Hwang Y.M."/>
            <person name="Choi J.S."/>
            <person name="Kwon J."/>
            <person name="Seong C.N."/>
        </authorList>
    </citation>
    <scope>NUCLEOTIDE SEQUENCE [LARGE SCALE GENOMIC DNA]</scope>
    <source>
        <strain evidence="2 3">04SU4-P</strain>
    </source>
</reference>
<gene>
    <name evidence="2" type="ORF">SMD31_18315</name>
</gene>
<name>A0ABU5E4V1_9PROT</name>
<dbReference type="EMBL" id="JAXCLX010000003">
    <property type="protein sequence ID" value="MDY0873901.1"/>
    <property type="molecule type" value="Genomic_DNA"/>
</dbReference>
<evidence type="ECO:0000313" key="2">
    <source>
        <dbReference type="EMBL" id="MDY0873901.1"/>
    </source>
</evidence>
<dbReference type="Proteomes" id="UP001271769">
    <property type="component" value="Unassembled WGS sequence"/>
</dbReference>
<accession>A0ABU5E4V1</accession>
<organism evidence="2 3">
    <name type="scientific">Dongia rigui</name>
    <dbReference type="NCBI Taxonomy" id="940149"/>
    <lineage>
        <taxon>Bacteria</taxon>
        <taxon>Pseudomonadati</taxon>
        <taxon>Pseudomonadota</taxon>
        <taxon>Alphaproteobacteria</taxon>
        <taxon>Rhodospirillales</taxon>
        <taxon>Dongiaceae</taxon>
        <taxon>Dongia</taxon>
    </lineage>
</organism>
<proteinExistence type="predicted"/>
<comment type="caution">
    <text evidence="2">The sequence shown here is derived from an EMBL/GenBank/DDBJ whole genome shotgun (WGS) entry which is preliminary data.</text>
</comment>
<evidence type="ECO:0000313" key="3">
    <source>
        <dbReference type="Proteomes" id="UP001271769"/>
    </source>
</evidence>